<dbReference type="EMBL" id="CP020931">
    <property type="protein sequence ID" value="ARM85328.1"/>
    <property type="molecule type" value="Genomic_DNA"/>
</dbReference>
<sequence>MSENTPQELAENCAKAMFARDRASQKLGMKIESIAPGRAVLSMAVTEDMIQGHGSCHGGYLFTLADSAFAFSCNTYDKATVASGCSIDYMYGAKAGDVLTATAEEQSRGGRTGVYDITLTNQDGRTVALFRGKSYQVRGAVINPEPQS</sequence>
<evidence type="ECO:0000313" key="5">
    <source>
        <dbReference type="Proteomes" id="UP000193100"/>
    </source>
</evidence>
<dbReference type="NCBIfam" id="TIGR00369">
    <property type="entry name" value="unchar_dom_1"/>
    <property type="match status" value="1"/>
</dbReference>
<evidence type="ECO:0000259" key="3">
    <source>
        <dbReference type="Pfam" id="PF03061"/>
    </source>
</evidence>
<dbReference type="GO" id="GO:0016289">
    <property type="term" value="F:acyl-CoA hydrolase activity"/>
    <property type="evidence" value="ECO:0007669"/>
    <property type="project" value="TreeGrafter"/>
</dbReference>
<keyword evidence="2 4" id="KW-0378">Hydrolase</keyword>
<dbReference type="EC" id="3.1.2.-" evidence="4"/>
<feature type="domain" description="Thioesterase" evidence="3">
    <location>
        <begin position="53"/>
        <end position="128"/>
    </location>
</feature>
<dbReference type="InterPro" id="IPR006683">
    <property type="entry name" value="Thioestr_dom"/>
</dbReference>
<organism evidence="4 5">
    <name type="scientific">Marinobacter salarius</name>
    <dbReference type="NCBI Taxonomy" id="1420917"/>
    <lineage>
        <taxon>Bacteria</taxon>
        <taxon>Pseudomonadati</taxon>
        <taxon>Pseudomonadota</taxon>
        <taxon>Gammaproteobacteria</taxon>
        <taxon>Pseudomonadales</taxon>
        <taxon>Marinobacteraceae</taxon>
        <taxon>Marinobacter</taxon>
    </lineage>
</organism>
<dbReference type="InterPro" id="IPR011973">
    <property type="entry name" value="PaaD"/>
</dbReference>
<dbReference type="PANTHER" id="PTHR42856">
    <property type="entry name" value="ACYL-COENZYME A THIOESTERASE PAAI"/>
    <property type="match status" value="1"/>
</dbReference>
<dbReference type="Proteomes" id="UP000193100">
    <property type="component" value="Chromosome"/>
</dbReference>
<name>A0A1W6KD25_9GAMM</name>
<reference evidence="4 5" key="1">
    <citation type="submission" date="2017-04" db="EMBL/GenBank/DDBJ databases">
        <title>Genome Sequence of Marinobacter salarius strain SMR5 Isolated from a culture of the Diatom Skeletonema marinoi.</title>
        <authorList>
            <person name="Topel M."/>
            <person name="Pinder M.I.M."/>
            <person name="Johansson O.N."/>
            <person name="Kourtchenko O."/>
            <person name="Godhe A."/>
            <person name="Clarke A.K."/>
        </authorList>
    </citation>
    <scope>NUCLEOTIDE SEQUENCE [LARGE SCALE GENOMIC DNA]</scope>
    <source>
        <strain evidence="4 5">SMR5</strain>
    </source>
</reference>
<protein>
    <submittedName>
        <fullName evidence="4">Acyl-coenzyme A thioesterase PaaI</fullName>
        <ecNumber evidence="4">3.1.2.-</ecNumber>
    </submittedName>
</protein>
<dbReference type="InterPro" id="IPR029069">
    <property type="entry name" value="HotDog_dom_sf"/>
</dbReference>
<dbReference type="Pfam" id="PF03061">
    <property type="entry name" value="4HBT"/>
    <property type="match status" value="1"/>
</dbReference>
<gene>
    <name evidence="4" type="primary">paaI</name>
    <name evidence="4" type="ORF">MARSALSMR5_03288</name>
</gene>
<dbReference type="InterPro" id="IPR052723">
    <property type="entry name" value="Acyl-CoA_thioesterase_PaaI"/>
</dbReference>
<evidence type="ECO:0000256" key="2">
    <source>
        <dbReference type="ARBA" id="ARBA00022801"/>
    </source>
</evidence>
<evidence type="ECO:0000313" key="4">
    <source>
        <dbReference type="EMBL" id="ARM85328.1"/>
    </source>
</evidence>
<dbReference type="GeneID" id="77257214"/>
<dbReference type="RefSeq" id="WP_085681548.1">
    <property type="nucleotide sequence ID" value="NZ_CP020931.1"/>
</dbReference>
<evidence type="ECO:0000256" key="1">
    <source>
        <dbReference type="ARBA" id="ARBA00008324"/>
    </source>
</evidence>
<proteinExistence type="inferred from homology"/>
<dbReference type="Gene3D" id="3.10.129.10">
    <property type="entry name" value="Hotdog Thioesterase"/>
    <property type="match status" value="1"/>
</dbReference>
<dbReference type="FunFam" id="3.10.129.10:FF:000022">
    <property type="entry name" value="Phenylacetic acid degradation protein"/>
    <property type="match status" value="1"/>
</dbReference>
<dbReference type="NCBIfam" id="TIGR02286">
    <property type="entry name" value="PaaD"/>
    <property type="match status" value="1"/>
</dbReference>
<accession>A0A1W6KD25</accession>
<dbReference type="PANTHER" id="PTHR42856:SF1">
    <property type="entry name" value="ACYL-COENZYME A THIOESTERASE PAAI"/>
    <property type="match status" value="1"/>
</dbReference>
<dbReference type="InterPro" id="IPR003736">
    <property type="entry name" value="PAAI_dom"/>
</dbReference>
<comment type="similarity">
    <text evidence="1">Belongs to the thioesterase PaaI family.</text>
</comment>
<dbReference type="CDD" id="cd03443">
    <property type="entry name" value="PaaI_thioesterase"/>
    <property type="match status" value="1"/>
</dbReference>
<dbReference type="AlphaFoldDB" id="A0A1W6KD25"/>
<dbReference type="SUPFAM" id="SSF54637">
    <property type="entry name" value="Thioesterase/thiol ester dehydrase-isomerase"/>
    <property type="match status" value="1"/>
</dbReference>